<evidence type="ECO:0000313" key="3">
    <source>
        <dbReference type="Proteomes" id="UP000095751"/>
    </source>
</evidence>
<proteinExistence type="predicted"/>
<accession>A0A1E7ET52</accession>
<reference evidence="2 3" key="1">
    <citation type="submission" date="2016-09" db="EMBL/GenBank/DDBJ databases">
        <title>Extensive genetic diversity and differential bi-allelic expression allows diatom success in the polar Southern Ocean.</title>
        <authorList>
            <consortium name="DOE Joint Genome Institute"/>
            <person name="Mock T."/>
            <person name="Otillar R.P."/>
            <person name="Strauss J."/>
            <person name="Dupont C."/>
            <person name="Frickenhaus S."/>
            <person name="Maumus F."/>
            <person name="Mcmullan M."/>
            <person name="Sanges R."/>
            <person name="Schmutz J."/>
            <person name="Toseland A."/>
            <person name="Valas R."/>
            <person name="Veluchamy A."/>
            <person name="Ward B.J."/>
            <person name="Allen A."/>
            <person name="Barry K."/>
            <person name="Falciatore A."/>
            <person name="Ferrante M."/>
            <person name="Fortunato A.E."/>
            <person name="Gloeckner G."/>
            <person name="Gruber A."/>
            <person name="Hipkin R."/>
            <person name="Janech M."/>
            <person name="Kroth P."/>
            <person name="Leese F."/>
            <person name="Lindquist E."/>
            <person name="Lyon B.R."/>
            <person name="Martin J."/>
            <person name="Mayer C."/>
            <person name="Parker M."/>
            <person name="Quesneville H."/>
            <person name="Raymond J."/>
            <person name="Uhlig C."/>
            <person name="Valentin K.U."/>
            <person name="Worden A.Z."/>
            <person name="Armbrust E.V."/>
            <person name="Bowler C."/>
            <person name="Green B."/>
            <person name="Moulton V."/>
            <person name="Van Oosterhout C."/>
            <person name="Grigoriev I."/>
        </authorList>
    </citation>
    <scope>NUCLEOTIDE SEQUENCE [LARGE SCALE GENOMIC DNA]</scope>
    <source>
        <strain evidence="2 3">CCMP1102</strain>
    </source>
</reference>
<feature type="region of interest" description="Disordered" evidence="1">
    <location>
        <begin position="264"/>
        <end position="315"/>
    </location>
</feature>
<dbReference type="EMBL" id="KV784378">
    <property type="protein sequence ID" value="OEU09039.1"/>
    <property type="molecule type" value="Genomic_DNA"/>
</dbReference>
<evidence type="ECO:0000256" key="1">
    <source>
        <dbReference type="SAM" id="MobiDB-lite"/>
    </source>
</evidence>
<sequence>MSLLSVSNGTVRELFNGSAKFGRPSNKAGAGWIVTAGKGNAIIQEQTINDESTSANSSAVVVVRWTNYLKADGMNGRILLGLPIRRQHDTVYFKTSSTTTLGGNRHKAPFFFKFETVDEAEEFEALWLLKNGSIASWKADNEAKKKAGSNSINLPLQETTNAVSTPARKKRKAVPMIDDRPLRKKKLVCINDGIDCSNDVENQSVFLRHDGIADDSVGAFKALGLMPTEVNINGKVRKIVKVKRSALKSIEETSTLTNLNLNEDEDGIDLKDDDNSNDLNEDDKDQSNEGSTEGIIVDEEDAPQSQNWKTAFASY</sequence>
<feature type="compositionally biased region" description="Acidic residues" evidence="1">
    <location>
        <begin position="275"/>
        <end position="284"/>
    </location>
</feature>
<protein>
    <submittedName>
        <fullName evidence="2">Uncharacterized protein</fullName>
    </submittedName>
</protein>
<name>A0A1E7ET52_9STRA</name>
<gene>
    <name evidence="2" type="ORF">FRACYDRAFT_249384</name>
</gene>
<evidence type="ECO:0000313" key="2">
    <source>
        <dbReference type="EMBL" id="OEU09039.1"/>
    </source>
</evidence>
<dbReference type="Proteomes" id="UP000095751">
    <property type="component" value="Unassembled WGS sequence"/>
</dbReference>
<dbReference type="InParanoid" id="A0A1E7ET52"/>
<dbReference type="KEGG" id="fcy:FRACYDRAFT_249384"/>
<organism evidence="2 3">
    <name type="scientific">Fragilariopsis cylindrus CCMP1102</name>
    <dbReference type="NCBI Taxonomy" id="635003"/>
    <lineage>
        <taxon>Eukaryota</taxon>
        <taxon>Sar</taxon>
        <taxon>Stramenopiles</taxon>
        <taxon>Ochrophyta</taxon>
        <taxon>Bacillariophyta</taxon>
        <taxon>Bacillariophyceae</taxon>
        <taxon>Bacillariophycidae</taxon>
        <taxon>Bacillariales</taxon>
        <taxon>Bacillariaceae</taxon>
        <taxon>Fragilariopsis</taxon>
    </lineage>
</organism>
<dbReference type="AlphaFoldDB" id="A0A1E7ET52"/>
<keyword evidence="3" id="KW-1185">Reference proteome</keyword>